<sequence>MNKTALSLLVLACSYSAATQADIYITPMVGYGMGGSFDSDSGDSFDIERNVNYNLAIETDVDQGRLGLLYSEQHSSIEDLDVDTSLRYLHFQSAVYYPTDNWNSYLGLSLGGTQIDIQGANTEYKFSLGVYGGVEYKITDYFALQGQLRYMGTLVDSDSITLCDSTAAGSNCKVAFSGNWMNQLQANVGFTFSF</sequence>
<dbReference type="EMBL" id="BAUJ01000004">
    <property type="protein sequence ID" value="GAD88312.1"/>
    <property type="molecule type" value="Genomic_DNA"/>
</dbReference>
<dbReference type="InterPro" id="IPR027385">
    <property type="entry name" value="Beta-barrel_OMP"/>
</dbReference>
<organism evidence="4 5">
    <name type="scientific">Vibrio halioticoli NBRC 102217</name>
    <dbReference type="NCBI Taxonomy" id="1219072"/>
    <lineage>
        <taxon>Bacteria</taxon>
        <taxon>Pseudomonadati</taxon>
        <taxon>Pseudomonadota</taxon>
        <taxon>Gammaproteobacteria</taxon>
        <taxon>Vibrionales</taxon>
        <taxon>Vibrionaceae</taxon>
        <taxon>Vibrio</taxon>
    </lineage>
</organism>
<name>V5FGY8_9VIBR</name>
<dbReference type="OrthoDB" id="6308600at2"/>
<reference evidence="4 5" key="1">
    <citation type="submission" date="2013-11" db="EMBL/GenBank/DDBJ databases">
        <title>Whole genome shotgun sequence of Vibrio halioticoli NBRC 102217.</title>
        <authorList>
            <person name="Isaki S."/>
            <person name="Kimura A."/>
            <person name="Ohji S."/>
            <person name="Hosoyama A."/>
            <person name="Fujita N."/>
            <person name="Hashimoto M."/>
            <person name="Hosoyama Y."/>
            <person name="Yamazoe A."/>
        </authorList>
    </citation>
    <scope>NUCLEOTIDE SEQUENCE [LARGE SCALE GENOMIC DNA]</scope>
    <source>
        <strain evidence="4 5">NBRC 102217</strain>
    </source>
</reference>
<gene>
    <name evidence="4" type="ORF">VHA01S_004_00860</name>
</gene>
<evidence type="ECO:0000256" key="2">
    <source>
        <dbReference type="SAM" id="SignalP"/>
    </source>
</evidence>
<feature type="domain" description="Outer membrane protein beta-barrel" evidence="3">
    <location>
        <begin position="6"/>
        <end position="192"/>
    </location>
</feature>
<dbReference type="eggNOG" id="COG3637">
    <property type="taxonomic scope" value="Bacteria"/>
</dbReference>
<keyword evidence="1 2" id="KW-0732">Signal</keyword>
<accession>V5FGY8</accession>
<dbReference type="InterPro" id="IPR011250">
    <property type="entry name" value="OMP/PagP_B-barrel"/>
</dbReference>
<evidence type="ECO:0000259" key="3">
    <source>
        <dbReference type="Pfam" id="PF13505"/>
    </source>
</evidence>
<feature type="signal peptide" evidence="2">
    <location>
        <begin position="1"/>
        <end position="21"/>
    </location>
</feature>
<evidence type="ECO:0000256" key="1">
    <source>
        <dbReference type="ARBA" id="ARBA00022729"/>
    </source>
</evidence>
<proteinExistence type="predicted"/>
<dbReference type="SUPFAM" id="SSF56925">
    <property type="entry name" value="OMPA-like"/>
    <property type="match status" value="1"/>
</dbReference>
<protein>
    <recommendedName>
        <fullName evidence="3">Outer membrane protein beta-barrel domain-containing protein</fullName>
    </recommendedName>
</protein>
<dbReference type="Proteomes" id="UP000017800">
    <property type="component" value="Unassembled WGS sequence"/>
</dbReference>
<keyword evidence="5" id="KW-1185">Reference proteome</keyword>
<dbReference type="Gene3D" id="2.40.160.20">
    <property type="match status" value="1"/>
</dbReference>
<evidence type="ECO:0000313" key="4">
    <source>
        <dbReference type="EMBL" id="GAD88312.1"/>
    </source>
</evidence>
<dbReference type="RefSeq" id="WP_023402699.1">
    <property type="nucleotide sequence ID" value="NZ_BAUJ01000004.1"/>
</dbReference>
<dbReference type="AlphaFoldDB" id="V5FGY8"/>
<dbReference type="Pfam" id="PF13505">
    <property type="entry name" value="OMP_b-brl"/>
    <property type="match status" value="1"/>
</dbReference>
<evidence type="ECO:0000313" key="5">
    <source>
        <dbReference type="Proteomes" id="UP000017800"/>
    </source>
</evidence>
<feature type="chain" id="PRO_5004732970" description="Outer membrane protein beta-barrel domain-containing protein" evidence="2">
    <location>
        <begin position="22"/>
        <end position="194"/>
    </location>
</feature>
<comment type="caution">
    <text evidence="4">The sequence shown here is derived from an EMBL/GenBank/DDBJ whole genome shotgun (WGS) entry which is preliminary data.</text>
</comment>